<dbReference type="Proteomes" id="UP000002287">
    <property type="component" value="Plasmid pBVIE05"/>
</dbReference>
<feature type="transmembrane region" description="Helical" evidence="1">
    <location>
        <begin position="69"/>
        <end position="88"/>
    </location>
</feature>
<geneLocation type="plasmid" evidence="3 4">
    <name>pBVIE05</name>
</geneLocation>
<keyword evidence="1" id="KW-0472">Membrane</keyword>
<sequence length="128" mass="13355">MFIWLMLFWSVAAYAAQATFVHDLSDIPPVAVAISCLLSIIGGAAFTAQKIADPAVTIVSPVKTIIRDVLNSIVAGLLVFCIGSYFNWAAVAQAGLITLAGYGGSRVLEPVLSALIDRLSKFVGGGAQ</sequence>
<proteinExistence type="predicted"/>
<evidence type="ECO:0000313" key="3">
    <source>
        <dbReference type="EMBL" id="ABO60600.1"/>
    </source>
</evidence>
<evidence type="ECO:0000256" key="2">
    <source>
        <dbReference type="SAM" id="SignalP"/>
    </source>
</evidence>
<feature type="signal peptide" evidence="2">
    <location>
        <begin position="1"/>
        <end position="15"/>
    </location>
</feature>
<keyword evidence="1" id="KW-1133">Transmembrane helix</keyword>
<dbReference type="AlphaFoldDB" id="A4JWE7"/>
<feature type="transmembrane region" description="Helical" evidence="1">
    <location>
        <begin position="28"/>
        <end position="48"/>
    </location>
</feature>
<evidence type="ECO:0008006" key="5">
    <source>
        <dbReference type="Google" id="ProtNLM"/>
    </source>
</evidence>
<evidence type="ECO:0000256" key="1">
    <source>
        <dbReference type="SAM" id="Phobius"/>
    </source>
</evidence>
<evidence type="ECO:0000313" key="4">
    <source>
        <dbReference type="Proteomes" id="UP000002287"/>
    </source>
</evidence>
<keyword evidence="2" id="KW-0732">Signal</keyword>
<reference evidence="3 4" key="1">
    <citation type="submission" date="2007-03" db="EMBL/GenBank/DDBJ databases">
        <title>Complete sequence of plasmid pBVIE05 of Burkholderia vietnamiensis G4.</title>
        <authorList>
            <consortium name="US DOE Joint Genome Institute"/>
            <person name="Copeland A."/>
            <person name="Lucas S."/>
            <person name="Lapidus A."/>
            <person name="Barry K."/>
            <person name="Detter J.C."/>
            <person name="Glavina del Rio T."/>
            <person name="Hammon N."/>
            <person name="Israni S."/>
            <person name="Dalin E."/>
            <person name="Tice H."/>
            <person name="Pitluck S."/>
            <person name="Chain P."/>
            <person name="Malfatti S."/>
            <person name="Shin M."/>
            <person name="Vergez L."/>
            <person name="Schmutz J."/>
            <person name="Larimer F."/>
            <person name="Land M."/>
            <person name="Hauser L."/>
            <person name="Kyrpides N."/>
            <person name="Tiedje J."/>
            <person name="Richardson P."/>
        </authorList>
    </citation>
    <scope>NUCLEOTIDE SEQUENCE [LARGE SCALE GENOMIC DNA]</scope>
    <source>
        <strain evidence="4">G4 / LMG 22486</strain>
        <plasmid evidence="3 4">pBVIE05</plasmid>
    </source>
</reference>
<name>A4JWE7_BURVG</name>
<organism evidence="3 4">
    <name type="scientific">Burkholderia vietnamiensis (strain G4 / LMG 22486)</name>
    <name type="common">Burkholderia cepacia (strain R1808)</name>
    <dbReference type="NCBI Taxonomy" id="269482"/>
    <lineage>
        <taxon>Bacteria</taxon>
        <taxon>Pseudomonadati</taxon>
        <taxon>Pseudomonadota</taxon>
        <taxon>Betaproteobacteria</taxon>
        <taxon>Burkholderiales</taxon>
        <taxon>Burkholderiaceae</taxon>
        <taxon>Burkholderia</taxon>
        <taxon>Burkholderia cepacia complex</taxon>
    </lineage>
</organism>
<feature type="chain" id="PRO_5013107574" description="Holin" evidence="2">
    <location>
        <begin position="16"/>
        <end position="128"/>
    </location>
</feature>
<protein>
    <recommendedName>
        <fullName evidence="5">Holin</fullName>
    </recommendedName>
</protein>
<dbReference type="KEGG" id="bvi:Bcep1808_7730"/>
<accession>A4JWE7</accession>
<dbReference type="EMBL" id="CP000621">
    <property type="protein sequence ID" value="ABO60600.1"/>
    <property type="molecule type" value="Genomic_DNA"/>
</dbReference>
<gene>
    <name evidence="3" type="ordered locus">Bcep1808_7730</name>
</gene>
<keyword evidence="1" id="KW-0812">Transmembrane</keyword>
<keyword evidence="3" id="KW-0614">Plasmid</keyword>
<dbReference type="HOGENOM" id="CLU_160520_0_0_4"/>